<feature type="domain" description="Phage capsid-like C-terminal" evidence="3">
    <location>
        <begin position="201"/>
        <end position="481"/>
    </location>
</feature>
<feature type="compositionally biased region" description="Basic and acidic residues" evidence="2">
    <location>
        <begin position="72"/>
        <end position="84"/>
    </location>
</feature>
<dbReference type="InterPro" id="IPR024455">
    <property type="entry name" value="Phage_capsid"/>
</dbReference>
<dbReference type="Proteomes" id="UP000067448">
    <property type="component" value="Unassembled WGS sequence"/>
</dbReference>
<dbReference type="AlphaFoldDB" id="A0A124C3N9"/>
<reference evidence="5" key="1">
    <citation type="submission" date="2015-11" db="EMBL/GenBank/DDBJ databases">
        <authorList>
            <consortium name="Cross-ministerial Strategic Innovation Promotion Program (SIP) consortium"/>
            <person name="Tomihama T."/>
            <person name="Ikenaga M."/>
            <person name="Sakai M."/>
            <person name="Okubo T."/>
            <person name="Ikeda S."/>
        </authorList>
    </citation>
    <scope>NUCLEOTIDE SEQUENCE [LARGE SCALE GENOMIC DNA]</scope>
    <source>
        <strain evidence="5">S58</strain>
    </source>
</reference>
<reference evidence="4 5" key="2">
    <citation type="journal article" date="2016" name="Genome Announc.">
        <title>Draft Genome Sequences of Streptomyces scabiei S58, Streptomyces turgidiscabies T45, and Streptomyces acidiscabies a10, the Pathogens of Potato Common Scab, Isolated in Japan.</title>
        <authorList>
            <person name="Tomihama T."/>
            <person name="Nishi Y."/>
            <person name="Sakai M."/>
            <person name="Ikenaga M."/>
            <person name="Okubo T."/>
            <person name="Ikeda S."/>
        </authorList>
    </citation>
    <scope>NUCLEOTIDE SEQUENCE [LARGE SCALE GENOMIC DNA]</scope>
    <source>
        <strain evidence="4 5">S58</strain>
    </source>
</reference>
<evidence type="ECO:0000313" key="4">
    <source>
        <dbReference type="EMBL" id="GAQ61897.1"/>
    </source>
</evidence>
<evidence type="ECO:0000256" key="1">
    <source>
        <dbReference type="ARBA" id="ARBA00004328"/>
    </source>
</evidence>
<dbReference type="RefSeq" id="WP_059079750.1">
    <property type="nucleotide sequence ID" value="NZ_BCMM01000008.1"/>
</dbReference>
<organism evidence="4 5">
    <name type="scientific">Streptomyces scabiei</name>
    <dbReference type="NCBI Taxonomy" id="1930"/>
    <lineage>
        <taxon>Bacteria</taxon>
        <taxon>Bacillati</taxon>
        <taxon>Actinomycetota</taxon>
        <taxon>Actinomycetes</taxon>
        <taxon>Kitasatosporales</taxon>
        <taxon>Streptomycetaceae</taxon>
        <taxon>Streptomyces</taxon>
    </lineage>
</organism>
<feature type="region of interest" description="Disordered" evidence="2">
    <location>
        <begin position="1"/>
        <end position="23"/>
    </location>
</feature>
<accession>A0A124C3N9</accession>
<evidence type="ECO:0000313" key="5">
    <source>
        <dbReference type="Proteomes" id="UP000067448"/>
    </source>
</evidence>
<sequence length="486" mass="53939">MAPKKKDDEPKDYERSENLEAAEARISQIHEEMGVIDSEAAGDELDEDAQRSWDDLEEELKFREGEHRALTRAERLRESRERWSSTRFSPKQDPFSEDPRTLGERAVYDRSMAVVDSSEGGRHLEANQKARVQKLLRTQTGDTQGDLIGRLLLATENPHYRSAFQKIAASTTPVFSPEESRAIEQVALIKRAMSVGSNGSGGFAVPVLIDPTIILTQQGSENDILRLARVETITNDTWKGISTAGVSWQFQAEASASTDNSPTIAQPEVPTHRADGFIPFSIEIGMDWPGFAEQMSNLLASGYDELLADKLTLGSGNDQPTGLITALDAVTNPANIVLGSASVFQPSDVYGLWNALPQKYRRRMTTAWLSSTSVQNTIRQLGTTDPNFTVDITQEAIPRLFGREYPMNDYMQDFVAGTSNDPLLVVGDFQGYLVAQRAGMQVEFLPMLFDVTNNRPTGQRGWFAWARVGADVINDEAFRLLIDRSV</sequence>
<feature type="region of interest" description="Disordered" evidence="2">
    <location>
        <begin position="72"/>
        <end position="99"/>
    </location>
</feature>
<feature type="region of interest" description="Disordered" evidence="2">
    <location>
        <begin position="32"/>
        <end position="51"/>
    </location>
</feature>
<evidence type="ECO:0000259" key="3">
    <source>
        <dbReference type="Pfam" id="PF05065"/>
    </source>
</evidence>
<dbReference type="InterPro" id="IPR054612">
    <property type="entry name" value="Phage_capsid-like_C"/>
</dbReference>
<dbReference type="SUPFAM" id="SSF56563">
    <property type="entry name" value="Major capsid protein gp5"/>
    <property type="match status" value="1"/>
</dbReference>
<proteinExistence type="predicted"/>
<comment type="subcellular location">
    <subcellularLocation>
        <location evidence="1">Virion</location>
    </subcellularLocation>
</comment>
<feature type="compositionally biased region" description="Basic and acidic residues" evidence="2">
    <location>
        <begin position="1"/>
        <end position="18"/>
    </location>
</feature>
<dbReference type="OrthoDB" id="3690431at2"/>
<protein>
    <submittedName>
        <fullName evidence="4">Phage capsid family protein</fullName>
    </submittedName>
</protein>
<dbReference type="Pfam" id="PF05065">
    <property type="entry name" value="Phage_capsid"/>
    <property type="match status" value="1"/>
</dbReference>
<reference evidence="5" key="3">
    <citation type="submission" date="2016-02" db="EMBL/GenBank/DDBJ databases">
        <title>Draft genome of pathogenic Streptomyces sp. in Japan.</title>
        <authorList>
            <person name="Tomihama T."/>
            <person name="Ikenaga M."/>
            <person name="Sakai M."/>
            <person name="Okubo T."/>
            <person name="Ikeda S."/>
        </authorList>
    </citation>
    <scope>NUCLEOTIDE SEQUENCE [LARGE SCALE GENOMIC DNA]</scope>
    <source>
        <strain evidence="5">S58</strain>
    </source>
</reference>
<name>A0A124C3N9_STRSC</name>
<dbReference type="NCBIfam" id="TIGR01554">
    <property type="entry name" value="major_cap_HK97"/>
    <property type="match status" value="1"/>
</dbReference>
<gene>
    <name evidence="4" type="ORF">SsS58_02251</name>
</gene>
<comment type="caution">
    <text evidence="4">The sequence shown here is derived from an EMBL/GenBank/DDBJ whole genome shotgun (WGS) entry which is preliminary data.</text>
</comment>
<evidence type="ECO:0000256" key="2">
    <source>
        <dbReference type="SAM" id="MobiDB-lite"/>
    </source>
</evidence>
<dbReference type="EMBL" id="BCMM01000008">
    <property type="protein sequence ID" value="GAQ61897.1"/>
    <property type="molecule type" value="Genomic_DNA"/>
</dbReference>